<feature type="transmembrane region" description="Helical" evidence="7">
    <location>
        <begin position="193"/>
        <end position="213"/>
    </location>
</feature>
<dbReference type="PANTHER" id="PTHR32468:SF0">
    <property type="entry name" value="K(+)_H(+) ANTIPORTER 1"/>
    <property type="match status" value="1"/>
</dbReference>
<dbReference type="Pfam" id="PF00999">
    <property type="entry name" value="Na_H_Exchanger"/>
    <property type="match status" value="1"/>
</dbReference>
<feature type="transmembrane region" description="Helical" evidence="7">
    <location>
        <begin position="234"/>
        <end position="262"/>
    </location>
</feature>
<feature type="transmembrane region" description="Helical" evidence="7">
    <location>
        <begin position="130"/>
        <end position="152"/>
    </location>
</feature>
<dbReference type="EMBL" id="WHNY01000037">
    <property type="protein sequence ID" value="NOU64737.1"/>
    <property type="molecule type" value="Genomic_DNA"/>
</dbReference>
<keyword evidence="2" id="KW-0813">Transport</keyword>
<keyword evidence="4 7" id="KW-1133">Transmembrane helix</keyword>
<evidence type="ECO:0000256" key="1">
    <source>
        <dbReference type="ARBA" id="ARBA00004141"/>
    </source>
</evidence>
<dbReference type="RefSeq" id="WP_171630450.1">
    <property type="nucleotide sequence ID" value="NZ_WHNY01000037.1"/>
</dbReference>
<evidence type="ECO:0000256" key="2">
    <source>
        <dbReference type="ARBA" id="ARBA00022448"/>
    </source>
</evidence>
<feature type="transmembrane region" description="Helical" evidence="7">
    <location>
        <begin position="282"/>
        <end position="301"/>
    </location>
</feature>
<evidence type="ECO:0000256" key="4">
    <source>
        <dbReference type="ARBA" id="ARBA00022989"/>
    </source>
</evidence>
<accession>A0ABX1X8G2</accession>
<sequence>MVNYQLVILFFQVAIFLLISMYFGWISKLLGQPKVIGELIGGVVVGAFLVYIPGTNEVTHISSAFSGVIQIGMLFFMFLAGLEINLSIASKYKKPAISAGILGLIFPFSLGICLVWMYPQINTAFTDKWIFMFFMGIVLAVSALPVILRILMDLKLKDSKEATVIITAATITDLVCWILFACLISFIDSGVNLLNMILISIKFIVFPCLLLIGSHYLKDILRYYQEKAQRPFNYFGVVSLIILLVAGCAELTGIHPFFAVFIFGATMRNVMDEAVEAVFRRISMDFFAPLYFVSVGFMVDFSRNFEVWTCIVIFVIACVGKILGSGGGAWLGGMTKKSALTVGLGMNARGAVEIIIASIALEAKIIDERIFVAVVLMAIFTSVFAGAALRWVKTKMKSGEVNNKSENIEIASKSYHIKS</sequence>
<name>A0ABX1X8G2_9BACL</name>
<protein>
    <recommendedName>
        <fullName evidence="8">Cation/H+ exchanger transmembrane domain-containing protein</fullName>
    </recommendedName>
</protein>
<feature type="transmembrane region" description="Helical" evidence="7">
    <location>
        <begin position="308"/>
        <end position="331"/>
    </location>
</feature>
<feature type="transmembrane region" description="Helical" evidence="7">
    <location>
        <begin position="96"/>
        <end position="118"/>
    </location>
</feature>
<evidence type="ECO:0000313" key="9">
    <source>
        <dbReference type="EMBL" id="NOU64737.1"/>
    </source>
</evidence>
<gene>
    <name evidence="9" type="ORF">GC096_11940</name>
</gene>
<comment type="caution">
    <text evidence="9">The sequence shown here is derived from an EMBL/GenBank/DDBJ whole genome shotgun (WGS) entry which is preliminary data.</text>
</comment>
<dbReference type="InterPro" id="IPR006153">
    <property type="entry name" value="Cation/H_exchanger_TM"/>
</dbReference>
<keyword evidence="10" id="KW-1185">Reference proteome</keyword>
<evidence type="ECO:0000256" key="3">
    <source>
        <dbReference type="ARBA" id="ARBA00022692"/>
    </source>
</evidence>
<dbReference type="PANTHER" id="PTHR32468">
    <property type="entry name" value="CATION/H + ANTIPORTER"/>
    <property type="match status" value="1"/>
</dbReference>
<dbReference type="Proteomes" id="UP000653578">
    <property type="component" value="Unassembled WGS sequence"/>
</dbReference>
<keyword evidence="5" id="KW-0406">Ion transport</keyword>
<reference evidence="9 10" key="1">
    <citation type="submission" date="2019-10" db="EMBL/GenBank/DDBJ databases">
        <title>Description of Paenibacillus humi sp. nov.</title>
        <authorList>
            <person name="Carlier A."/>
            <person name="Qi S."/>
        </authorList>
    </citation>
    <scope>NUCLEOTIDE SEQUENCE [LARGE SCALE GENOMIC DNA]</scope>
    <source>
        <strain evidence="9 10">LMG 31461</strain>
    </source>
</reference>
<dbReference type="InterPro" id="IPR038770">
    <property type="entry name" value="Na+/solute_symporter_sf"/>
</dbReference>
<feature type="transmembrane region" description="Helical" evidence="7">
    <location>
        <begin position="164"/>
        <end position="187"/>
    </location>
</feature>
<comment type="subcellular location">
    <subcellularLocation>
        <location evidence="1">Membrane</location>
        <topology evidence="1">Multi-pass membrane protein</topology>
    </subcellularLocation>
</comment>
<proteinExistence type="predicted"/>
<organism evidence="9 10">
    <name type="scientific">Paenibacillus plantarum</name>
    <dbReference type="NCBI Taxonomy" id="2654975"/>
    <lineage>
        <taxon>Bacteria</taxon>
        <taxon>Bacillati</taxon>
        <taxon>Bacillota</taxon>
        <taxon>Bacilli</taxon>
        <taxon>Bacillales</taxon>
        <taxon>Paenibacillaceae</taxon>
        <taxon>Paenibacillus</taxon>
    </lineage>
</organism>
<evidence type="ECO:0000256" key="5">
    <source>
        <dbReference type="ARBA" id="ARBA00023065"/>
    </source>
</evidence>
<evidence type="ECO:0000256" key="7">
    <source>
        <dbReference type="SAM" id="Phobius"/>
    </source>
</evidence>
<feature type="transmembrane region" description="Helical" evidence="7">
    <location>
        <begin position="370"/>
        <end position="389"/>
    </location>
</feature>
<feature type="domain" description="Cation/H+ exchanger transmembrane" evidence="8">
    <location>
        <begin position="19"/>
        <end position="392"/>
    </location>
</feature>
<dbReference type="Gene3D" id="1.20.1530.20">
    <property type="match status" value="1"/>
</dbReference>
<evidence type="ECO:0000259" key="8">
    <source>
        <dbReference type="Pfam" id="PF00999"/>
    </source>
</evidence>
<keyword evidence="3 7" id="KW-0812">Transmembrane</keyword>
<evidence type="ECO:0000313" key="10">
    <source>
        <dbReference type="Proteomes" id="UP000653578"/>
    </source>
</evidence>
<evidence type="ECO:0000256" key="6">
    <source>
        <dbReference type="ARBA" id="ARBA00023136"/>
    </source>
</evidence>
<keyword evidence="6 7" id="KW-0472">Membrane</keyword>
<feature type="transmembrane region" description="Helical" evidence="7">
    <location>
        <begin position="35"/>
        <end position="52"/>
    </location>
</feature>
<feature type="transmembrane region" description="Helical" evidence="7">
    <location>
        <begin position="6"/>
        <end position="23"/>
    </location>
</feature>
<dbReference type="InterPro" id="IPR050794">
    <property type="entry name" value="CPA2_transporter"/>
</dbReference>
<feature type="transmembrane region" description="Helical" evidence="7">
    <location>
        <begin position="64"/>
        <end position="84"/>
    </location>
</feature>